<feature type="compositionally biased region" description="Polar residues" evidence="1">
    <location>
        <begin position="27"/>
        <end position="44"/>
    </location>
</feature>
<feature type="region of interest" description="Disordered" evidence="1">
    <location>
        <begin position="1"/>
        <end position="92"/>
    </location>
</feature>
<evidence type="ECO:0000256" key="1">
    <source>
        <dbReference type="SAM" id="MobiDB-lite"/>
    </source>
</evidence>
<evidence type="ECO:0000313" key="2">
    <source>
        <dbReference type="EMBL" id="KAF2576932.1"/>
    </source>
</evidence>
<reference evidence="2" key="1">
    <citation type="submission" date="2019-12" db="EMBL/GenBank/DDBJ databases">
        <title>Genome sequencing and annotation of Brassica cretica.</title>
        <authorList>
            <person name="Studholme D.J."/>
            <person name="Sarris P.F."/>
        </authorList>
    </citation>
    <scope>NUCLEOTIDE SEQUENCE</scope>
    <source>
        <strain evidence="2">PFS-001/15</strain>
        <tissue evidence="2">Leaf</tissue>
    </source>
</reference>
<organism evidence="2 3">
    <name type="scientific">Brassica cretica</name>
    <name type="common">Mustard</name>
    <dbReference type="NCBI Taxonomy" id="69181"/>
    <lineage>
        <taxon>Eukaryota</taxon>
        <taxon>Viridiplantae</taxon>
        <taxon>Streptophyta</taxon>
        <taxon>Embryophyta</taxon>
        <taxon>Tracheophyta</taxon>
        <taxon>Spermatophyta</taxon>
        <taxon>Magnoliopsida</taxon>
        <taxon>eudicotyledons</taxon>
        <taxon>Gunneridae</taxon>
        <taxon>Pentapetalae</taxon>
        <taxon>rosids</taxon>
        <taxon>malvids</taxon>
        <taxon>Brassicales</taxon>
        <taxon>Brassicaceae</taxon>
        <taxon>Brassiceae</taxon>
        <taxon>Brassica</taxon>
    </lineage>
</organism>
<feature type="compositionally biased region" description="Basic and acidic residues" evidence="1">
    <location>
        <begin position="45"/>
        <end position="58"/>
    </location>
</feature>
<sequence>MSPKLPLKNLKHRNSAKIEPSSRSEIDQPQSPKSRSDISPSLTTEGHRRVLDVEKSSKVEAQPTRLSDAPSRTARSSAHESHAPPPSTGVYVRAALAPPSPTIVFWSHRIRPPSACHQETATVSPPRLHCHRHRVCVHVRVKLPQWEFYYSSETDEHERLLPSTEPNLSPVSPKLPPGQLVTTCHVGGLLKGEVLGSRNAKRTNNLHEGSLGITGEGLGSVLCRPVWGPQNRLLVRLAYLEPKTSPFKNPPKEQVVTN</sequence>
<accession>A0A8S9J619</accession>
<evidence type="ECO:0000313" key="3">
    <source>
        <dbReference type="Proteomes" id="UP000712281"/>
    </source>
</evidence>
<comment type="caution">
    <text evidence="2">The sequence shown here is derived from an EMBL/GenBank/DDBJ whole genome shotgun (WGS) entry which is preliminary data.</text>
</comment>
<dbReference type="AlphaFoldDB" id="A0A8S9J619"/>
<protein>
    <submittedName>
        <fullName evidence="2">Uncharacterized protein</fullName>
    </submittedName>
</protein>
<proteinExistence type="predicted"/>
<dbReference type="EMBL" id="QGKW02001660">
    <property type="protein sequence ID" value="KAF2576932.1"/>
    <property type="molecule type" value="Genomic_DNA"/>
</dbReference>
<gene>
    <name evidence="2" type="ORF">F2Q68_00006365</name>
</gene>
<name>A0A8S9J619_BRACR</name>
<dbReference type="Proteomes" id="UP000712281">
    <property type="component" value="Unassembled WGS sequence"/>
</dbReference>